<protein>
    <submittedName>
        <fullName evidence="1">Uncharacterized protein</fullName>
    </submittedName>
</protein>
<dbReference type="Proteomes" id="UP000029981">
    <property type="component" value="Chromosome 7"/>
</dbReference>
<dbReference type="EMBL" id="CM002928">
    <property type="protein sequence ID" value="KGN44122.1"/>
    <property type="molecule type" value="Genomic_DNA"/>
</dbReference>
<dbReference type="AlphaFoldDB" id="A0A0A0K741"/>
<dbReference type="Gramene" id="KGN44122">
    <property type="protein sequence ID" value="KGN44122"/>
    <property type="gene ID" value="Csa_7G197300"/>
</dbReference>
<reference evidence="1 2" key="1">
    <citation type="journal article" date="2009" name="Nat. Genet.">
        <title>The genome of the cucumber, Cucumis sativus L.</title>
        <authorList>
            <person name="Huang S."/>
            <person name="Li R."/>
            <person name="Zhang Z."/>
            <person name="Li L."/>
            <person name="Gu X."/>
            <person name="Fan W."/>
            <person name="Lucas W.J."/>
            <person name="Wang X."/>
            <person name="Xie B."/>
            <person name="Ni P."/>
            <person name="Ren Y."/>
            <person name="Zhu H."/>
            <person name="Li J."/>
            <person name="Lin K."/>
            <person name="Jin W."/>
            <person name="Fei Z."/>
            <person name="Li G."/>
            <person name="Staub J."/>
            <person name="Kilian A."/>
            <person name="van der Vossen E.A."/>
            <person name="Wu Y."/>
            <person name="Guo J."/>
            <person name="He J."/>
            <person name="Jia Z."/>
            <person name="Ren Y."/>
            <person name="Tian G."/>
            <person name="Lu Y."/>
            <person name="Ruan J."/>
            <person name="Qian W."/>
            <person name="Wang M."/>
            <person name="Huang Q."/>
            <person name="Li B."/>
            <person name="Xuan Z."/>
            <person name="Cao J."/>
            <person name="Asan"/>
            <person name="Wu Z."/>
            <person name="Zhang J."/>
            <person name="Cai Q."/>
            <person name="Bai Y."/>
            <person name="Zhao B."/>
            <person name="Han Y."/>
            <person name="Li Y."/>
            <person name="Li X."/>
            <person name="Wang S."/>
            <person name="Shi Q."/>
            <person name="Liu S."/>
            <person name="Cho W.K."/>
            <person name="Kim J.Y."/>
            <person name="Xu Y."/>
            <person name="Heller-Uszynska K."/>
            <person name="Miao H."/>
            <person name="Cheng Z."/>
            <person name="Zhang S."/>
            <person name="Wu J."/>
            <person name="Yang Y."/>
            <person name="Kang H."/>
            <person name="Li M."/>
            <person name="Liang H."/>
            <person name="Ren X."/>
            <person name="Shi Z."/>
            <person name="Wen M."/>
            <person name="Jian M."/>
            <person name="Yang H."/>
            <person name="Zhang G."/>
            <person name="Yang Z."/>
            <person name="Chen R."/>
            <person name="Liu S."/>
            <person name="Li J."/>
            <person name="Ma L."/>
            <person name="Liu H."/>
            <person name="Zhou Y."/>
            <person name="Zhao J."/>
            <person name="Fang X."/>
            <person name="Li G."/>
            <person name="Fang L."/>
            <person name="Li Y."/>
            <person name="Liu D."/>
            <person name="Zheng H."/>
            <person name="Zhang Y."/>
            <person name="Qin N."/>
            <person name="Li Z."/>
            <person name="Yang G."/>
            <person name="Yang S."/>
            <person name="Bolund L."/>
            <person name="Kristiansen K."/>
            <person name="Zheng H."/>
            <person name="Li S."/>
            <person name="Zhang X."/>
            <person name="Yang H."/>
            <person name="Wang J."/>
            <person name="Sun R."/>
            <person name="Zhang B."/>
            <person name="Jiang S."/>
            <person name="Wang J."/>
            <person name="Du Y."/>
            <person name="Li S."/>
        </authorList>
    </citation>
    <scope>NUCLEOTIDE SEQUENCE [LARGE SCALE GENOMIC DNA]</scope>
    <source>
        <strain evidence="2">cv. 9930</strain>
    </source>
</reference>
<name>A0A0A0K741_CUCSA</name>
<accession>A0A0A0K741</accession>
<reference evidence="1 2" key="4">
    <citation type="journal article" date="2011" name="BMC Genomics">
        <title>RNA-Seq improves annotation of protein-coding genes in the cucumber genome.</title>
        <authorList>
            <person name="Li Z."/>
            <person name="Zhang Z."/>
            <person name="Yan P."/>
            <person name="Huang S."/>
            <person name="Fei Z."/>
            <person name="Lin K."/>
        </authorList>
    </citation>
    <scope>NUCLEOTIDE SEQUENCE [LARGE SCALE GENOMIC DNA]</scope>
    <source>
        <strain evidence="2">cv. 9930</strain>
    </source>
</reference>
<evidence type="ECO:0000313" key="1">
    <source>
        <dbReference type="EMBL" id="KGN44122.1"/>
    </source>
</evidence>
<reference evidence="1 2" key="2">
    <citation type="journal article" date="2009" name="PLoS ONE">
        <title>An integrated genetic and cytogenetic map of the cucumber genome.</title>
        <authorList>
            <person name="Ren Y."/>
            <person name="Zhang Z."/>
            <person name="Liu J."/>
            <person name="Staub J.E."/>
            <person name="Han Y."/>
            <person name="Cheng Z."/>
            <person name="Li X."/>
            <person name="Lu J."/>
            <person name="Miao H."/>
            <person name="Kang H."/>
            <person name="Xie B."/>
            <person name="Gu X."/>
            <person name="Wang X."/>
            <person name="Du Y."/>
            <person name="Jin W."/>
            <person name="Huang S."/>
        </authorList>
    </citation>
    <scope>NUCLEOTIDE SEQUENCE [LARGE SCALE GENOMIC DNA]</scope>
    <source>
        <strain evidence="2">cv. 9930</strain>
    </source>
</reference>
<evidence type="ECO:0000313" key="2">
    <source>
        <dbReference type="Proteomes" id="UP000029981"/>
    </source>
</evidence>
<sequence>MDSRFRIPYDVLAFIFMVELIVSRVKKSGVFACLKARVYSSSGPIRYIPKGSSNDEKSRTHLTPEIVNGNDFSSGLDVNAWRIEVKPSAVPRSNFNDTLRDQNQYEKKNYSAGGSMLGICMELFNSLKPLCVFTMLN</sequence>
<proteinExistence type="predicted"/>
<organism evidence="1 2">
    <name type="scientific">Cucumis sativus</name>
    <name type="common">Cucumber</name>
    <dbReference type="NCBI Taxonomy" id="3659"/>
    <lineage>
        <taxon>Eukaryota</taxon>
        <taxon>Viridiplantae</taxon>
        <taxon>Streptophyta</taxon>
        <taxon>Embryophyta</taxon>
        <taxon>Tracheophyta</taxon>
        <taxon>Spermatophyta</taxon>
        <taxon>Magnoliopsida</taxon>
        <taxon>eudicotyledons</taxon>
        <taxon>Gunneridae</taxon>
        <taxon>Pentapetalae</taxon>
        <taxon>rosids</taxon>
        <taxon>fabids</taxon>
        <taxon>Cucurbitales</taxon>
        <taxon>Cucurbitaceae</taxon>
        <taxon>Benincaseae</taxon>
        <taxon>Cucumis</taxon>
    </lineage>
</organism>
<gene>
    <name evidence="1" type="ORF">Csa_7G197300</name>
</gene>
<keyword evidence="2" id="KW-1185">Reference proteome</keyword>
<reference evidence="1 2" key="3">
    <citation type="journal article" date="2010" name="BMC Genomics">
        <title>Transcriptome sequencing and comparative analysis of cucumber flowers with different sex types.</title>
        <authorList>
            <person name="Guo S."/>
            <person name="Zheng Y."/>
            <person name="Joung J.G."/>
            <person name="Liu S."/>
            <person name="Zhang Z."/>
            <person name="Crasta O.R."/>
            <person name="Sobral B.W."/>
            <person name="Xu Y."/>
            <person name="Huang S."/>
            <person name="Fei Z."/>
        </authorList>
    </citation>
    <scope>NUCLEOTIDE SEQUENCE [LARGE SCALE GENOMIC DNA]</scope>
    <source>
        <strain evidence="2">cv. 9930</strain>
    </source>
</reference>